<feature type="domain" description="ATP-dependent DNA ligase family profile" evidence="18">
    <location>
        <begin position="371"/>
        <end position="505"/>
    </location>
</feature>
<feature type="compositionally biased region" description="Acidic residues" evidence="17">
    <location>
        <begin position="837"/>
        <end position="870"/>
    </location>
</feature>
<keyword evidence="8 15" id="KW-0227">DNA damage</keyword>
<evidence type="ECO:0000313" key="21">
    <source>
        <dbReference type="Proteomes" id="UP000807469"/>
    </source>
</evidence>
<dbReference type="GO" id="GO:0003677">
    <property type="term" value="F:DNA binding"/>
    <property type="evidence" value="ECO:0007669"/>
    <property type="project" value="InterPro"/>
</dbReference>
<dbReference type="InterPro" id="IPR012309">
    <property type="entry name" value="DNA_ligase_ATP-dep_C"/>
</dbReference>
<dbReference type="SUPFAM" id="SSF50249">
    <property type="entry name" value="Nucleic acid-binding proteins"/>
    <property type="match status" value="1"/>
</dbReference>
<dbReference type="Pfam" id="PF16589">
    <property type="entry name" value="BRCT_2"/>
    <property type="match status" value="1"/>
</dbReference>
<dbReference type="OrthoDB" id="151490at2759"/>
<feature type="compositionally biased region" description="Pro residues" evidence="17">
    <location>
        <begin position="16"/>
        <end position="29"/>
    </location>
</feature>
<dbReference type="Gene3D" id="3.30.470.30">
    <property type="entry name" value="DNA ligase/mRNA capping enzyme"/>
    <property type="match status" value="1"/>
</dbReference>
<evidence type="ECO:0000256" key="7">
    <source>
        <dbReference type="ARBA" id="ARBA00022741"/>
    </source>
</evidence>
<dbReference type="InterPro" id="IPR012340">
    <property type="entry name" value="NA-bd_OB-fold"/>
</dbReference>
<dbReference type="GO" id="GO:0006297">
    <property type="term" value="P:nucleotide-excision repair, DNA gap filling"/>
    <property type="evidence" value="ECO:0007669"/>
    <property type="project" value="TreeGrafter"/>
</dbReference>
<keyword evidence="13" id="KW-0539">Nucleus</keyword>
<dbReference type="Gene3D" id="3.40.50.10190">
    <property type="entry name" value="BRCT domain"/>
    <property type="match status" value="2"/>
</dbReference>
<comment type="catalytic activity">
    <reaction evidence="14 15">
        <text>ATP + (deoxyribonucleotide)n-3'-hydroxyl + 5'-phospho-(deoxyribonucleotide)m = (deoxyribonucleotide)n+m + AMP + diphosphate.</text>
        <dbReference type="EC" id="6.5.1.1"/>
    </reaction>
</comment>
<evidence type="ECO:0000259" key="19">
    <source>
        <dbReference type="PROSITE" id="PS50172"/>
    </source>
</evidence>
<dbReference type="PANTHER" id="PTHR45997">
    <property type="entry name" value="DNA LIGASE 4"/>
    <property type="match status" value="1"/>
</dbReference>
<evidence type="ECO:0000256" key="17">
    <source>
        <dbReference type="SAM" id="MobiDB-lite"/>
    </source>
</evidence>
<evidence type="ECO:0000256" key="3">
    <source>
        <dbReference type="ARBA" id="ARBA00007572"/>
    </source>
</evidence>
<keyword evidence="7 15" id="KW-0547">Nucleotide-binding</keyword>
<dbReference type="Pfam" id="PF01068">
    <property type="entry name" value="DNA_ligase_A_M"/>
    <property type="match status" value="1"/>
</dbReference>
<evidence type="ECO:0000256" key="1">
    <source>
        <dbReference type="ARBA" id="ARBA00001946"/>
    </source>
</evidence>
<dbReference type="InterPro" id="IPR016059">
    <property type="entry name" value="DNA_ligase_ATP-dep_CS"/>
</dbReference>
<dbReference type="GO" id="GO:0071897">
    <property type="term" value="P:DNA biosynthetic process"/>
    <property type="evidence" value="ECO:0007669"/>
    <property type="project" value="InterPro"/>
</dbReference>
<evidence type="ECO:0000256" key="15">
    <source>
        <dbReference type="RuleBase" id="RU000617"/>
    </source>
</evidence>
<dbReference type="Pfam" id="PF04675">
    <property type="entry name" value="DNA_ligase_A_N"/>
    <property type="match status" value="1"/>
</dbReference>
<evidence type="ECO:0000256" key="6">
    <source>
        <dbReference type="ARBA" id="ARBA00022737"/>
    </source>
</evidence>
<reference evidence="20" key="1">
    <citation type="submission" date="2020-11" db="EMBL/GenBank/DDBJ databases">
        <authorList>
            <consortium name="DOE Joint Genome Institute"/>
            <person name="Ahrendt S."/>
            <person name="Riley R."/>
            <person name="Andreopoulos W."/>
            <person name="Labutti K."/>
            <person name="Pangilinan J."/>
            <person name="Ruiz-Duenas F.J."/>
            <person name="Barrasa J.M."/>
            <person name="Sanchez-Garcia M."/>
            <person name="Camarero S."/>
            <person name="Miyauchi S."/>
            <person name="Serrano A."/>
            <person name="Linde D."/>
            <person name="Babiker R."/>
            <person name="Drula E."/>
            <person name="Ayuso-Fernandez I."/>
            <person name="Pacheco R."/>
            <person name="Padilla G."/>
            <person name="Ferreira P."/>
            <person name="Barriuso J."/>
            <person name="Kellner H."/>
            <person name="Castanera R."/>
            <person name="Alfaro M."/>
            <person name="Ramirez L."/>
            <person name="Pisabarro A.G."/>
            <person name="Kuo A."/>
            <person name="Tritt A."/>
            <person name="Lipzen A."/>
            <person name="He G."/>
            <person name="Yan M."/>
            <person name="Ng V."/>
            <person name="Cullen D."/>
            <person name="Martin F."/>
            <person name="Rosso M.-N."/>
            <person name="Henrissat B."/>
            <person name="Hibbett D."/>
            <person name="Martinez A.T."/>
            <person name="Grigoriev I.V."/>
        </authorList>
    </citation>
    <scope>NUCLEOTIDE SEQUENCE</scope>
    <source>
        <strain evidence="20">CIRM-BRFM 674</strain>
    </source>
</reference>
<evidence type="ECO:0000256" key="16">
    <source>
        <dbReference type="RuleBase" id="RU004196"/>
    </source>
</evidence>
<dbReference type="CDD" id="cd18435">
    <property type="entry name" value="BRCT_BRC1_like_rpt1"/>
    <property type="match status" value="1"/>
</dbReference>
<name>A0A9P6D739_9AGAR</name>
<evidence type="ECO:0000256" key="11">
    <source>
        <dbReference type="ARBA" id="ARBA00023172"/>
    </source>
</evidence>
<gene>
    <name evidence="20" type="ORF">BDN70DRAFT_871133</name>
</gene>
<evidence type="ECO:0000256" key="12">
    <source>
        <dbReference type="ARBA" id="ARBA00023204"/>
    </source>
</evidence>
<dbReference type="EMBL" id="MU155135">
    <property type="protein sequence ID" value="KAF9485485.1"/>
    <property type="molecule type" value="Genomic_DNA"/>
</dbReference>
<dbReference type="SUPFAM" id="SSF117018">
    <property type="entry name" value="ATP-dependent DNA ligase DNA-binding domain"/>
    <property type="match status" value="1"/>
</dbReference>
<evidence type="ECO:0000256" key="2">
    <source>
        <dbReference type="ARBA" id="ARBA00004123"/>
    </source>
</evidence>
<dbReference type="InterPro" id="IPR029710">
    <property type="entry name" value="LIG4"/>
</dbReference>
<dbReference type="PANTHER" id="PTHR45997:SF1">
    <property type="entry name" value="DNA LIGASE 4"/>
    <property type="match status" value="1"/>
</dbReference>
<comment type="subcellular location">
    <subcellularLocation>
        <location evidence="2">Nucleus</location>
    </subcellularLocation>
</comment>
<dbReference type="SMART" id="SM00292">
    <property type="entry name" value="BRCT"/>
    <property type="match status" value="2"/>
</dbReference>
<dbReference type="InterPro" id="IPR012310">
    <property type="entry name" value="DNA_ligase_ATP-dep_cent"/>
</dbReference>
<dbReference type="NCBIfam" id="TIGR00574">
    <property type="entry name" value="dnl1"/>
    <property type="match status" value="1"/>
</dbReference>
<dbReference type="CDD" id="cd07968">
    <property type="entry name" value="OBF_DNA_ligase_IV"/>
    <property type="match status" value="1"/>
</dbReference>
<evidence type="ECO:0000313" key="20">
    <source>
        <dbReference type="EMBL" id="KAF9485485.1"/>
    </source>
</evidence>
<evidence type="ECO:0000256" key="5">
    <source>
        <dbReference type="ARBA" id="ARBA00022723"/>
    </source>
</evidence>
<dbReference type="GO" id="GO:0005524">
    <property type="term" value="F:ATP binding"/>
    <property type="evidence" value="ECO:0007669"/>
    <property type="project" value="UniProtKB-KW"/>
</dbReference>
<keyword evidence="10" id="KW-0460">Magnesium</keyword>
<dbReference type="GO" id="GO:0006303">
    <property type="term" value="P:double-strand break repair via nonhomologous end joining"/>
    <property type="evidence" value="ECO:0007669"/>
    <property type="project" value="TreeGrafter"/>
</dbReference>
<dbReference type="PROSITE" id="PS00697">
    <property type="entry name" value="DNA_LIGASE_A1"/>
    <property type="match status" value="1"/>
</dbReference>
<dbReference type="PROSITE" id="PS50160">
    <property type="entry name" value="DNA_LIGASE_A3"/>
    <property type="match status" value="1"/>
</dbReference>
<dbReference type="Gene3D" id="1.10.3260.10">
    <property type="entry name" value="DNA ligase, ATP-dependent, N-terminal domain"/>
    <property type="match status" value="1"/>
</dbReference>
<dbReference type="InterPro" id="IPR012308">
    <property type="entry name" value="DNA_ligase_ATP-dep_N"/>
</dbReference>
<feature type="region of interest" description="Disordered" evidence="17">
    <location>
        <begin position="836"/>
        <end position="898"/>
    </location>
</feature>
<evidence type="ECO:0000259" key="18">
    <source>
        <dbReference type="PROSITE" id="PS50160"/>
    </source>
</evidence>
<dbReference type="InterPro" id="IPR036599">
    <property type="entry name" value="DNA_ligase_N_sf"/>
</dbReference>
<dbReference type="GO" id="GO:0003910">
    <property type="term" value="F:DNA ligase (ATP) activity"/>
    <property type="evidence" value="ECO:0007669"/>
    <property type="project" value="UniProtKB-EC"/>
</dbReference>
<comment type="caution">
    <text evidence="20">The sequence shown here is derived from an EMBL/GenBank/DDBJ whole genome shotgun (WGS) entry which is preliminary data.</text>
</comment>
<feature type="region of interest" description="Disordered" evidence="17">
    <location>
        <begin position="1"/>
        <end position="30"/>
    </location>
</feature>
<dbReference type="GO" id="GO:0006310">
    <property type="term" value="P:DNA recombination"/>
    <property type="evidence" value="ECO:0007669"/>
    <property type="project" value="UniProtKB-KW"/>
</dbReference>
<dbReference type="InterPro" id="IPR000977">
    <property type="entry name" value="DNA_ligase_ATP-dep"/>
</dbReference>
<evidence type="ECO:0000256" key="8">
    <source>
        <dbReference type="ARBA" id="ARBA00022763"/>
    </source>
</evidence>
<feature type="compositionally biased region" description="Low complexity" evidence="17">
    <location>
        <begin position="786"/>
        <end position="797"/>
    </location>
</feature>
<evidence type="ECO:0000256" key="4">
    <source>
        <dbReference type="ARBA" id="ARBA00022598"/>
    </source>
</evidence>
<dbReference type="InterPro" id="IPR001357">
    <property type="entry name" value="BRCT_dom"/>
</dbReference>
<dbReference type="PROSITE" id="PS50172">
    <property type="entry name" value="BRCT"/>
    <property type="match status" value="2"/>
</dbReference>
<dbReference type="InterPro" id="IPR044125">
    <property type="entry name" value="Adenylation_DNA_ligase_IV"/>
</dbReference>
<feature type="compositionally biased region" description="Acidic residues" evidence="17">
    <location>
        <begin position="773"/>
        <end position="783"/>
    </location>
</feature>
<accession>A0A9P6D739</accession>
<feature type="domain" description="BRCT" evidence="19">
    <location>
        <begin position="912"/>
        <end position="1023"/>
    </location>
</feature>
<comment type="similarity">
    <text evidence="3 16">Belongs to the ATP-dependent DNA ligase family.</text>
</comment>
<dbReference type="Gene3D" id="2.40.50.140">
    <property type="entry name" value="Nucleic acid-binding proteins"/>
    <property type="match status" value="1"/>
</dbReference>
<feature type="compositionally biased region" description="Polar residues" evidence="17">
    <location>
        <begin position="1"/>
        <end position="10"/>
    </location>
</feature>
<protein>
    <recommendedName>
        <fullName evidence="15">DNA ligase</fullName>
        <ecNumber evidence="15">6.5.1.1</ecNumber>
    </recommendedName>
</protein>
<dbReference type="Proteomes" id="UP000807469">
    <property type="component" value="Unassembled WGS sequence"/>
</dbReference>
<keyword evidence="5" id="KW-0479">Metal-binding</keyword>
<evidence type="ECO:0000256" key="13">
    <source>
        <dbReference type="ARBA" id="ARBA00023242"/>
    </source>
</evidence>
<dbReference type="EC" id="6.5.1.1" evidence="15"/>
<dbReference type="CDD" id="cd07903">
    <property type="entry name" value="Adenylation_DNA_ligase_IV"/>
    <property type="match status" value="1"/>
</dbReference>
<sequence>MQPTSAPTSRPQSPAADPPPASQSYPEPPHNISSAPFGILVGLFEKLQSERKQDRRRKLLDAWFTHWRQEKGYDLYPVLRLLLPQKDRERAVYGLKEKNLAKTYIKLIPLGMRDPDAIRLLNWKRPTEREATSGDFSTVLYEVVSKRSSVIEGSMSIDDLNDILDELSKNCGKHDLQSKILQRVYNRTTPEEQRWIVRIILKDMVISVKETTIFSVFHPDAQDLYNTCSDLKKVAYELWDVHHRLNASDKTVQLFHAFAPMLCQRPTKKIEETVREMGGSEFFIEEKLDGERIQLHKRGNEYFYCSRKGKDYTYLYGKHVGSGSLTPYVDKAFDPRVEEIILDGEMLVWDPVSERNLPFGTLKTAALDKSKKEHNPRPCFKIFDLLYLNGQSLLHRSTAFRKKNMRSCLKEVQGRIEFAVEYKGKTAKDIRERMDEVMASRGEGLVIKHPLSKYVLNGRNRDWIKVKPEYMDNMGETVDVIVVAGNYGTRKRSGGVSTLVCAVFDDQRSYDDDEDLKYRTFVRIGTGLSFADYVWIRSKPWKPWDPNNPPAFLETAKRGQDDKGDLYLNPEDSFIIKVKAAEITPSDQYHMGFTMRFPRALSIRDDLSIGDCMSSSAVLESLRTERKRKMEGDAGVQKKKKRKITVKKPSVLPQYQGPKMDGVPVESDIFEGMKFVVMSDPKSRTGEEDKKTLSKLIYANGGACAQIATNQPECFVVYGGTVTPYDLKLIMNKGLVDVIKPRWITDSIEAGEKVPMMKKYFFHATDTRKAMEEYDEVDDEDEEPRAASAAAKATASITKDEDVEMAESESKEEEVKEEEMDPALAEWFKVDRKDAGLDDDSVTEEDSVTENDSNNEDAKDEPEVVDLEEWLEVKKDDASPEAAISSKAAGKQPEKKDVDVKMGETEEDMEYDQEHIFKHLCFYLDSTENAKKNGITVKPSKHEKDIHKNFGELAKLIIENGGRIVDLDEPKLTHVVIDKRDESRRLELIKRTSKPKRRHLVISEFIHACLDEGTLLDEDEFVP</sequence>
<proteinExistence type="inferred from homology"/>
<keyword evidence="11 15" id="KW-0233">DNA recombination</keyword>
<comment type="cofactor">
    <cofactor evidence="1">
        <name>Mg(2+)</name>
        <dbReference type="ChEBI" id="CHEBI:18420"/>
    </cofactor>
</comment>
<dbReference type="SUPFAM" id="SSF56091">
    <property type="entry name" value="DNA ligase/mRNA capping enzyme, catalytic domain"/>
    <property type="match status" value="1"/>
</dbReference>
<keyword evidence="9 15" id="KW-0067">ATP-binding</keyword>
<organism evidence="20 21">
    <name type="scientific">Pholiota conissans</name>
    <dbReference type="NCBI Taxonomy" id="109636"/>
    <lineage>
        <taxon>Eukaryota</taxon>
        <taxon>Fungi</taxon>
        <taxon>Dikarya</taxon>
        <taxon>Basidiomycota</taxon>
        <taxon>Agaricomycotina</taxon>
        <taxon>Agaricomycetes</taxon>
        <taxon>Agaricomycetidae</taxon>
        <taxon>Agaricales</taxon>
        <taxon>Agaricineae</taxon>
        <taxon>Strophariaceae</taxon>
        <taxon>Pholiota</taxon>
    </lineage>
</organism>
<dbReference type="GO" id="GO:0046872">
    <property type="term" value="F:metal ion binding"/>
    <property type="evidence" value="ECO:0007669"/>
    <property type="project" value="UniProtKB-KW"/>
</dbReference>
<feature type="domain" description="BRCT" evidence="19">
    <location>
        <begin position="665"/>
        <end position="761"/>
    </location>
</feature>
<evidence type="ECO:0000256" key="14">
    <source>
        <dbReference type="ARBA" id="ARBA00034003"/>
    </source>
</evidence>
<keyword evidence="12 15" id="KW-0234">DNA repair</keyword>
<keyword evidence="6" id="KW-0677">Repeat</keyword>
<feature type="compositionally biased region" description="Acidic residues" evidence="17">
    <location>
        <begin position="801"/>
        <end position="821"/>
    </location>
</feature>
<dbReference type="Pfam" id="PF04679">
    <property type="entry name" value="DNA_ligase_A_C"/>
    <property type="match status" value="1"/>
</dbReference>
<dbReference type="SUPFAM" id="SSF52113">
    <property type="entry name" value="BRCT domain"/>
    <property type="match status" value="2"/>
</dbReference>
<dbReference type="AlphaFoldDB" id="A0A9P6D739"/>
<dbReference type="InterPro" id="IPR036420">
    <property type="entry name" value="BRCT_dom_sf"/>
</dbReference>
<evidence type="ECO:0000256" key="9">
    <source>
        <dbReference type="ARBA" id="ARBA00022840"/>
    </source>
</evidence>
<keyword evidence="4 15" id="KW-0436">Ligase</keyword>
<dbReference type="GO" id="GO:0032807">
    <property type="term" value="C:DNA ligase IV complex"/>
    <property type="evidence" value="ECO:0007669"/>
    <property type="project" value="TreeGrafter"/>
</dbReference>
<feature type="region of interest" description="Disordered" evidence="17">
    <location>
        <begin position="772"/>
        <end position="822"/>
    </location>
</feature>
<keyword evidence="21" id="KW-1185">Reference proteome</keyword>
<evidence type="ECO:0000256" key="10">
    <source>
        <dbReference type="ARBA" id="ARBA00022842"/>
    </source>
</evidence>